<feature type="compositionally biased region" description="Basic and acidic residues" evidence="1">
    <location>
        <begin position="286"/>
        <end position="312"/>
    </location>
</feature>
<dbReference type="AlphaFoldDB" id="A0AAV9B4Q3"/>
<evidence type="ECO:0000313" key="4">
    <source>
        <dbReference type="EMBL" id="KAK1271375.1"/>
    </source>
</evidence>
<feature type="domain" description="DUF936" evidence="2">
    <location>
        <begin position="4"/>
        <end position="121"/>
    </location>
</feature>
<feature type="region of interest" description="Disordered" evidence="1">
    <location>
        <begin position="685"/>
        <end position="708"/>
    </location>
</feature>
<dbReference type="InterPro" id="IPR048297">
    <property type="entry name" value="DUF936_dom_pln"/>
</dbReference>
<dbReference type="InterPro" id="IPR010341">
    <property type="entry name" value="DUF936_pln"/>
</dbReference>
<feature type="region of interest" description="Disordered" evidence="1">
    <location>
        <begin position="475"/>
        <end position="496"/>
    </location>
</feature>
<gene>
    <name evidence="4" type="ORF">QJS04_geneDACA014222</name>
</gene>
<feature type="compositionally biased region" description="Polar residues" evidence="1">
    <location>
        <begin position="191"/>
        <end position="201"/>
    </location>
</feature>
<name>A0AAV9B4Q3_ACOGR</name>
<feature type="compositionally biased region" description="Pro residues" evidence="1">
    <location>
        <begin position="568"/>
        <end position="581"/>
    </location>
</feature>
<dbReference type="Proteomes" id="UP001179952">
    <property type="component" value="Unassembled WGS sequence"/>
</dbReference>
<evidence type="ECO:0000313" key="5">
    <source>
        <dbReference type="Proteomes" id="UP001179952"/>
    </source>
</evidence>
<keyword evidence="5" id="KW-1185">Reference proteome</keyword>
<dbReference type="PANTHER" id="PTHR31928:SF4">
    <property type="entry name" value="OS08G0541500 PROTEIN"/>
    <property type="match status" value="1"/>
</dbReference>
<feature type="region of interest" description="Disordered" evidence="1">
    <location>
        <begin position="286"/>
        <end position="368"/>
    </location>
</feature>
<dbReference type="InterPro" id="IPR049172">
    <property type="entry name" value="DUF6857_pln"/>
</dbReference>
<feature type="compositionally biased region" description="Low complexity" evidence="1">
    <location>
        <begin position="694"/>
        <end position="708"/>
    </location>
</feature>
<feature type="compositionally biased region" description="Acidic residues" evidence="1">
    <location>
        <begin position="481"/>
        <end position="490"/>
    </location>
</feature>
<dbReference type="Pfam" id="PF21647">
    <property type="entry name" value="DUF6857"/>
    <property type="match status" value="1"/>
</dbReference>
<sequence length="708" mass="75864">MATLVPGVLLKLLQHMNTDVKVAGEHRSSLLQVVGIVPALAGGGDHLSPNHGFYLKVSDSSHATYVSLPDGQDELVMNDKIQLGQFIHVDRLELASPVPIIRGVRPIPGRHPCLGTPEDLTATRSLNFLNSDSPKDKPSKEMRKLKSLKLNETKVEEVITKKKSSSVSLSRSNSLLSSVMEKKKEPGVRSKSLNTRSTPLSPKSCYSLPDSFEKFSNHVRQQPKIKGSDSKSLSSSSASRLGLIEKMGSVLKVGSVVGKKAGSVGNSIGSFVSGIEFGQKALRRSWEGNVESKGRESSASRGAKLDAKHDNRSSSVPRRKPSTTEKLSSKDESKIQVPARKSITNGALDDSDKMNKPRTPVIKKPSDVAHNGIPNNLVKVALNKRWTDGSLSWSSLPPSLTKLGKEVFKYRDSAQMAAIEAMREASAAESLIRCLSMYAELSSSAREDDPNPTVEQFLNLYTLMTRAGLIADSLSSIMPSDNDDDDDDDAPPPSEDALKLSLERRKQASSWVQAALSVDLSPFSVYHKKQPGPASAALPMIVLESPTKPATPSKALVAGPTKARTPKIVPPTVPRRAQPPPAPVPEWVRGSGLDHASNLAHALQAESRDWFLGFVERFLDSGADGSATSVAGMLSQLKRVNDWLDEIGGPGRADGGVSAETVERLRKKIYEYLLMHVESAAVALGGGGGGGSGQSSPSVRSVGARGGR</sequence>
<feature type="domain" description="DUF6857" evidence="3">
    <location>
        <begin position="383"/>
        <end position="683"/>
    </location>
</feature>
<dbReference type="Pfam" id="PF06075">
    <property type="entry name" value="DUF936"/>
    <property type="match status" value="1"/>
</dbReference>
<protein>
    <submittedName>
        <fullName evidence="4">Uncharacterized protein</fullName>
    </submittedName>
</protein>
<evidence type="ECO:0000259" key="2">
    <source>
        <dbReference type="Pfam" id="PF06075"/>
    </source>
</evidence>
<comment type="caution">
    <text evidence="4">The sequence shown here is derived from an EMBL/GenBank/DDBJ whole genome shotgun (WGS) entry which is preliminary data.</text>
</comment>
<accession>A0AAV9B4Q3</accession>
<proteinExistence type="predicted"/>
<evidence type="ECO:0000259" key="3">
    <source>
        <dbReference type="Pfam" id="PF21647"/>
    </source>
</evidence>
<dbReference type="PANTHER" id="PTHR31928">
    <property type="entry name" value="EXPRESSED PROTEIN"/>
    <property type="match status" value="1"/>
</dbReference>
<organism evidence="4 5">
    <name type="scientific">Acorus gramineus</name>
    <name type="common">Dwarf sweet flag</name>
    <dbReference type="NCBI Taxonomy" id="55184"/>
    <lineage>
        <taxon>Eukaryota</taxon>
        <taxon>Viridiplantae</taxon>
        <taxon>Streptophyta</taxon>
        <taxon>Embryophyta</taxon>
        <taxon>Tracheophyta</taxon>
        <taxon>Spermatophyta</taxon>
        <taxon>Magnoliopsida</taxon>
        <taxon>Liliopsida</taxon>
        <taxon>Acoraceae</taxon>
        <taxon>Acorus</taxon>
    </lineage>
</organism>
<dbReference type="EMBL" id="JAUJYN010000005">
    <property type="protein sequence ID" value="KAK1271375.1"/>
    <property type="molecule type" value="Genomic_DNA"/>
</dbReference>
<reference evidence="4" key="1">
    <citation type="journal article" date="2023" name="Nat. Commun.">
        <title>Diploid and tetraploid genomes of Acorus and the evolution of monocots.</title>
        <authorList>
            <person name="Ma L."/>
            <person name="Liu K.W."/>
            <person name="Li Z."/>
            <person name="Hsiao Y.Y."/>
            <person name="Qi Y."/>
            <person name="Fu T."/>
            <person name="Tang G.D."/>
            <person name="Zhang D."/>
            <person name="Sun W.H."/>
            <person name="Liu D.K."/>
            <person name="Li Y."/>
            <person name="Chen G.Z."/>
            <person name="Liu X.D."/>
            <person name="Liao X.Y."/>
            <person name="Jiang Y.T."/>
            <person name="Yu X."/>
            <person name="Hao Y."/>
            <person name="Huang J."/>
            <person name="Zhao X.W."/>
            <person name="Ke S."/>
            <person name="Chen Y.Y."/>
            <person name="Wu W.L."/>
            <person name="Hsu J.L."/>
            <person name="Lin Y.F."/>
            <person name="Huang M.D."/>
            <person name="Li C.Y."/>
            <person name="Huang L."/>
            <person name="Wang Z.W."/>
            <person name="Zhao X."/>
            <person name="Zhong W.Y."/>
            <person name="Peng D.H."/>
            <person name="Ahmad S."/>
            <person name="Lan S."/>
            <person name="Zhang J.S."/>
            <person name="Tsai W.C."/>
            <person name="Van de Peer Y."/>
            <person name="Liu Z.J."/>
        </authorList>
    </citation>
    <scope>NUCLEOTIDE SEQUENCE</scope>
    <source>
        <strain evidence="4">SCP</strain>
    </source>
</reference>
<evidence type="ECO:0000256" key="1">
    <source>
        <dbReference type="SAM" id="MobiDB-lite"/>
    </source>
</evidence>
<feature type="region of interest" description="Disordered" evidence="1">
    <location>
        <begin position="170"/>
        <end position="205"/>
    </location>
</feature>
<feature type="region of interest" description="Disordered" evidence="1">
    <location>
        <begin position="549"/>
        <end position="581"/>
    </location>
</feature>
<reference evidence="4" key="2">
    <citation type="submission" date="2023-06" db="EMBL/GenBank/DDBJ databases">
        <authorList>
            <person name="Ma L."/>
            <person name="Liu K.-W."/>
            <person name="Li Z."/>
            <person name="Hsiao Y.-Y."/>
            <person name="Qi Y."/>
            <person name="Fu T."/>
            <person name="Tang G."/>
            <person name="Zhang D."/>
            <person name="Sun W.-H."/>
            <person name="Liu D.-K."/>
            <person name="Li Y."/>
            <person name="Chen G.-Z."/>
            <person name="Liu X.-D."/>
            <person name="Liao X.-Y."/>
            <person name="Jiang Y.-T."/>
            <person name="Yu X."/>
            <person name="Hao Y."/>
            <person name="Huang J."/>
            <person name="Zhao X.-W."/>
            <person name="Ke S."/>
            <person name="Chen Y.-Y."/>
            <person name="Wu W.-L."/>
            <person name="Hsu J.-L."/>
            <person name="Lin Y.-F."/>
            <person name="Huang M.-D."/>
            <person name="Li C.-Y."/>
            <person name="Huang L."/>
            <person name="Wang Z.-W."/>
            <person name="Zhao X."/>
            <person name="Zhong W.-Y."/>
            <person name="Peng D.-H."/>
            <person name="Ahmad S."/>
            <person name="Lan S."/>
            <person name="Zhang J.-S."/>
            <person name="Tsai W.-C."/>
            <person name="Van De Peer Y."/>
            <person name="Liu Z.-J."/>
        </authorList>
    </citation>
    <scope>NUCLEOTIDE SEQUENCE</scope>
    <source>
        <strain evidence="4">SCP</strain>
        <tissue evidence="4">Leaves</tissue>
    </source>
</reference>